<gene>
    <name evidence="3" type="ORF">C7T86_11340</name>
</gene>
<dbReference type="InterPro" id="IPR050464">
    <property type="entry name" value="Zeta_carotene_desat/Oxidored"/>
</dbReference>
<evidence type="ECO:0000259" key="2">
    <source>
        <dbReference type="Pfam" id="PF01593"/>
    </source>
</evidence>
<dbReference type="InterPro" id="IPR002937">
    <property type="entry name" value="Amino_oxidase"/>
</dbReference>
<evidence type="ECO:0000256" key="1">
    <source>
        <dbReference type="SAM" id="Phobius"/>
    </source>
</evidence>
<name>A0AA44Z1U3_XANCM</name>
<dbReference type="InterPro" id="IPR036188">
    <property type="entry name" value="FAD/NAD-bd_sf"/>
</dbReference>
<keyword evidence="1" id="KW-0472">Membrane</keyword>
<proteinExistence type="predicted"/>
<sequence>MTTPQSIYHTAVVGGGFSGLATAYALARAGKRVILVEQDHELGGLAGGFTVGSEVLEKFYHHWFNNDKEIFQLIDELGARDNVLLRPTRTGMYYAQQFFRLSTPMDLLRFKALPFIDRIRLGISVLRARQVKDWRQLENLTAKEWLISLCGQKVYDVVWDPLLVGKFGAVADDVSAVWFWKKLVLRGGSRSSSGDEVLAYYRGGFAALAEKMGEAIRALGGEILMGTAAVSVTSANGRATGVALQDRQITAENVVLSTAFPITADLLEGQVPADYLQKLRRVRYLANVCMVLSLDRSLSDTYWLNVNDPGFPYVGVIEHTNFEPPSSYGGRHIVYLSKYLPTTHSMYTMNDQELVDFSIPHLQKMFPSFERSWIQDVHVWRAEYAQPIAEKHYSTFVPGRTTPLPNVFVTSMAQVYPEDRGTNYAVREGRQLAQQILEAGTQ</sequence>
<dbReference type="RefSeq" id="WP_005913431.1">
    <property type="nucleotide sequence ID" value="NZ_CP013004.1"/>
</dbReference>
<dbReference type="Proteomes" id="UP000251513">
    <property type="component" value="Unassembled WGS sequence"/>
</dbReference>
<evidence type="ECO:0000313" key="3">
    <source>
        <dbReference type="EMBL" id="PUE93405.1"/>
    </source>
</evidence>
<protein>
    <submittedName>
        <fullName evidence="3">FAD-dependent oxidoreductase</fullName>
    </submittedName>
</protein>
<evidence type="ECO:0000313" key="4">
    <source>
        <dbReference type="Proteomes" id="UP000251513"/>
    </source>
</evidence>
<dbReference type="EMBL" id="PYJH01000021">
    <property type="protein sequence ID" value="PUE93405.1"/>
    <property type="molecule type" value="Genomic_DNA"/>
</dbReference>
<dbReference type="PANTHER" id="PTHR42923:SF46">
    <property type="entry name" value="AMINE OXIDASE"/>
    <property type="match status" value="1"/>
</dbReference>
<organism evidence="3 4">
    <name type="scientific">Xanthomonas campestris pv. malvacearum</name>
    <dbReference type="NCBI Taxonomy" id="86040"/>
    <lineage>
        <taxon>Bacteria</taxon>
        <taxon>Pseudomonadati</taxon>
        <taxon>Pseudomonadota</taxon>
        <taxon>Gammaproteobacteria</taxon>
        <taxon>Lysobacterales</taxon>
        <taxon>Lysobacteraceae</taxon>
        <taxon>Xanthomonas</taxon>
    </lineage>
</organism>
<keyword evidence="1" id="KW-0812">Transmembrane</keyword>
<dbReference type="GO" id="GO:0016491">
    <property type="term" value="F:oxidoreductase activity"/>
    <property type="evidence" value="ECO:0007669"/>
    <property type="project" value="InterPro"/>
</dbReference>
<dbReference type="AlphaFoldDB" id="A0AA44Z1U3"/>
<comment type="caution">
    <text evidence="3">The sequence shown here is derived from an EMBL/GenBank/DDBJ whole genome shotgun (WGS) entry which is preliminary data.</text>
</comment>
<dbReference type="SUPFAM" id="SSF51905">
    <property type="entry name" value="FAD/NAD(P)-binding domain"/>
    <property type="match status" value="1"/>
</dbReference>
<reference evidence="3 4" key="1">
    <citation type="submission" date="2018-03" db="EMBL/GenBank/DDBJ databases">
        <title>Sequencing of reference strains of Xanthomonas.</title>
        <authorList>
            <person name="Studholme D.J."/>
            <person name="Vicente J."/>
            <person name="Sarris P."/>
        </authorList>
    </citation>
    <scope>NUCLEOTIDE SEQUENCE [LARGE SCALE GENOMIC DNA]</scope>
    <source>
        <strain evidence="3 4">WHRI 5232</strain>
    </source>
</reference>
<dbReference type="PANTHER" id="PTHR42923">
    <property type="entry name" value="PROTOPORPHYRINOGEN OXIDASE"/>
    <property type="match status" value="1"/>
</dbReference>
<feature type="domain" description="Amine oxidase" evidence="2">
    <location>
        <begin position="17"/>
        <end position="437"/>
    </location>
</feature>
<dbReference type="NCBIfam" id="NF005560">
    <property type="entry name" value="PRK07233.1"/>
    <property type="match status" value="1"/>
</dbReference>
<feature type="transmembrane region" description="Helical" evidence="1">
    <location>
        <begin position="6"/>
        <end position="27"/>
    </location>
</feature>
<dbReference type="Pfam" id="PF01593">
    <property type="entry name" value="Amino_oxidase"/>
    <property type="match status" value="1"/>
</dbReference>
<accession>A0AA44Z1U3</accession>
<keyword evidence="1" id="KW-1133">Transmembrane helix</keyword>
<dbReference type="Gene3D" id="3.50.50.60">
    <property type="entry name" value="FAD/NAD(P)-binding domain"/>
    <property type="match status" value="1"/>
</dbReference>
<dbReference type="Gene3D" id="3.90.660.50">
    <property type="match status" value="1"/>
</dbReference>